<dbReference type="RefSeq" id="WP_163170730.1">
    <property type="nucleotide sequence ID" value="NZ_CP044463.1"/>
</dbReference>
<dbReference type="Pfam" id="PF04463">
    <property type="entry name" value="2-thiour_desulf"/>
    <property type="match status" value="1"/>
</dbReference>
<name>A0AAE6WRI3_9GAMM</name>
<dbReference type="Proteomes" id="UP000503505">
    <property type="component" value="Chromosome"/>
</dbReference>
<organism evidence="1 2">
    <name type="scientific">Acinetobacter schindleri</name>
    <dbReference type="NCBI Taxonomy" id="108981"/>
    <lineage>
        <taxon>Bacteria</taxon>
        <taxon>Pseudomonadati</taxon>
        <taxon>Pseudomonadota</taxon>
        <taxon>Gammaproteobacteria</taxon>
        <taxon>Moraxellales</taxon>
        <taxon>Moraxellaceae</taxon>
        <taxon>Acinetobacter</taxon>
    </lineage>
</organism>
<evidence type="ECO:0000313" key="1">
    <source>
        <dbReference type="EMBL" id="QIC66035.1"/>
    </source>
</evidence>
<dbReference type="EMBL" id="CP044463">
    <property type="protein sequence ID" value="QIC66035.1"/>
    <property type="molecule type" value="Genomic_DNA"/>
</dbReference>
<evidence type="ECO:0000313" key="2">
    <source>
        <dbReference type="Proteomes" id="UP000503505"/>
    </source>
</evidence>
<protein>
    <submittedName>
        <fullName evidence="1">DUF523 domain-containing protein</fullName>
    </submittedName>
</protein>
<sequence>MQSKRYLISACLLGHKVRYDGQDCLLKELLQHLLPDQYVSLCPEVSGGLAIPRPPAEIQSGNGHDVLLRHAHVVDINGTDISEAFIQGAYAALDLARKFQVTHAILKANSPSCGSDLIYDGSFTGTKIQGQGVTAALLQQHGIIVRTEQDFLKQLKVQPE</sequence>
<accession>A0AAE6WRI3</accession>
<dbReference type="PANTHER" id="PTHR30087">
    <property type="entry name" value="INNER MEMBRANE PROTEIN"/>
    <property type="match status" value="1"/>
</dbReference>
<dbReference type="InterPro" id="IPR007553">
    <property type="entry name" value="2-thiour_desulf"/>
</dbReference>
<dbReference type="AlphaFoldDB" id="A0AAE6WRI3"/>
<proteinExistence type="predicted"/>
<gene>
    <name evidence="1" type="ORF">FSC10_00990</name>
</gene>
<dbReference type="PANTHER" id="PTHR30087:SF1">
    <property type="entry name" value="HYPOTHETICAL CYTOSOLIC PROTEIN"/>
    <property type="match status" value="1"/>
</dbReference>
<reference evidence="1 2" key="1">
    <citation type="submission" date="2019-09" db="EMBL/GenBank/DDBJ databases">
        <title>Non-baumannii Acinetobacter spp. carrying blaNDM-1 isolated in China.</title>
        <authorList>
            <person name="Cui C."/>
            <person name="Chen C."/>
            <person name="Sun J."/>
            <person name="Liu Y."/>
        </authorList>
    </citation>
    <scope>NUCLEOTIDE SEQUENCE [LARGE SCALE GENOMIC DNA]</scope>
    <source>
        <strain evidence="1 2">HZE23-1</strain>
    </source>
</reference>